<keyword evidence="3" id="KW-1185">Reference proteome</keyword>
<evidence type="ECO:0000313" key="2">
    <source>
        <dbReference type="EMBL" id="EFS92307.1"/>
    </source>
</evidence>
<organism evidence="2 3">
    <name type="scientific">Cutibacterium modestum HL044PA1</name>
    <dbReference type="NCBI Taxonomy" id="765109"/>
    <lineage>
        <taxon>Bacteria</taxon>
        <taxon>Bacillati</taxon>
        <taxon>Actinomycetota</taxon>
        <taxon>Actinomycetes</taxon>
        <taxon>Propionibacteriales</taxon>
        <taxon>Propionibacteriaceae</taxon>
        <taxon>Cutibacterium</taxon>
        <taxon>Cutibacterium modestum</taxon>
    </lineage>
</organism>
<dbReference type="EMBL" id="ADZU01000027">
    <property type="protein sequence ID" value="EFS92307.1"/>
    <property type="molecule type" value="Genomic_DNA"/>
</dbReference>
<sequence>MGQGHKEASMKPSRVRWDQLPDSVHHRVAEILGSPVSVDTVQTHGTTPGVASRVVTADGSHAFVKVGHPAINEDIPGLNRRETTLLSFLPDTAPAPRLLGRIDVDGWVGMVTSDIEWSHPKLPWSDDDIDTTLASLSRLAEVTAGFHEPWESFSARLQNTPSVWEQFMADPPADLDPWLIERLPDLAGRVERLAHHAPGDTVIHGAVQSDNVLLRTSGAVFVDWSHAVIGPAWVDAAGLIIDIIHTDPIDAPRWNRADNLVKRVAAEFSPSTHGEPAVEPIVDLLVAVLGLSERECRKPDPAGMPQFREFQRERASRLRAWLWASEHLA</sequence>
<dbReference type="InterPro" id="IPR002575">
    <property type="entry name" value="Aminoglycoside_PTrfase"/>
</dbReference>
<name>A0ABN0C554_9ACTN</name>
<dbReference type="Proteomes" id="UP000003179">
    <property type="component" value="Unassembled WGS sequence"/>
</dbReference>
<proteinExistence type="predicted"/>
<dbReference type="SUPFAM" id="SSF56112">
    <property type="entry name" value="Protein kinase-like (PK-like)"/>
    <property type="match status" value="1"/>
</dbReference>
<protein>
    <submittedName>
        <fullName evidence="2">Phosphotransferase enzyme family</fullName>
    </submittedName>
</protein>
<feature type="domain" description="Aminoglycoside phosphotransferase" evidence="1">
    <location>
        <begin position="54"/>
        <end position="243"/>
    </location>
</feature>
<dbReference type="Pfam" id="PF01636">
    <property type="entry name" value="APH"/>
    <property type="match status" value="1"/>
</dbReference>
<accession>A0ABN0C554</accession>
<evidence type="ECO:0000313" key="3">
    <source>
        <dbReference type="Proteomes" id="UP000003179"/>
    </source>
</evidence>
<evidence type="ECO:0000259" key="1">
    <source>
        <dbReference type="Pfam" id="PF01636"/>
    </source>
</evidence>
<dbReference type="InterPro" id="IPR011009">
    <property type="entry name" value="Kinase-like_dom_sf"/>
</dbReference>
<reference evidence="2" key="1">
    <citation type="submission" date="2010-08" db="EMBL/GenBank/DDBJ databases">
        <authorList>
            <person name="Weinstock G."/>
            <person name="Sodergren E."/>
            <person name="Clifton S."/>
            <person name="Fulton L."/>
            <person name="Fulton B."/>
            <person name="Courtney L."/>
            <person name="Fronick C."/>
            <person name="Harrison M."/>
            <person name="Strong C."/>
            <person name="Farmer C."/>
            <person name="Delahaunty K."/>
            <person name="Markovic C."/>
            <person name="Hall O."/>
            <person name="Minx P."/>
            <person name="Tomlinson C."/>
            <person name="Mitreva M."/>
            <person name="Hou S."/>
            <person name="Chen J."/>
            <person name="Wollam A."/>
            <person name="Pepin K.H."/>
            <person name="Johnson M."/>
            <person name="Bhonagiri V."/>
            <person name="Zhang X."/>
            <person name="Suruliraj S."/>
            <person name="Warren W."/>
            <person name="Chinwalla A."/>
            <person name="Mardis E.R."/>
            <person name="Wilson R.K."/>
        </authorList>
    </citation>
    <scope>NUCLEOTIDE SEQUENCE [LARGE SCALE GENOMIC DNA]</scope>
    <source>
        <strain evidence="2">HL044PA1</strain>
    </source>
</reference>
<gene>
    <name evidence="2" type="ORF">HMPREF9607_01650</name>
</gene>
<dbReference type="Gene3D" id="3.90.1200.10">
    <property type="match status" value="1"/>
</dbReference>
<comment type="caution">
    <text evidence="2">The sequence shown here is derived from an EMBL/GenBank/DDBJ whole genome shotgun (WGS) entry which is preliminary data.</text>
</comment>